<evidence type="ECO:0000313" key="2">
    <source>
        <dbReference type="Proteomes" id="UP000580250"/>
    </source>
</evidence>
<reference evidence="1 2" key="1">
    <citation type="submission" date="2020-08" db="EMBL/GenBank/DDBJ databases">
        <authorList>
            <person name="Koutsovoulos G."/>
            <person name="Danchin GJ E."/>
        </authorList>
    </citation>
    <scope>NUCLEOTIDE SEQUENCE [LARGE SCALE GENOMIC DNA]</scope>
</reference>
<name>A0A6V7V2F2_MELEN</name>
<protein>
    <submittedName>
        <fullName evidence="1">Uncharacterized protein</fullName>
    </submittedName>
</protein>
<dbReference type="EMBL" id="CAJEWN010000150">
    <property type="protein sequence ID" value="CAD2169190.1"/>
    <property type="molecule type" value="Genomic_DNA"/>
</dbReference>
<evidence type="ECO:0000313" key="1">
    <source>
        <dbReference type="EMBL" id="CAD2169190.1"/>
    </source>
</evidence>
<proteinExistence type="predicted"/>
<gene>
    <name evidence="1" type="ORF">MENT_LOCUS20517</name>
</gene>
<sequence length="50" mass="6156">MWDDKRANNKLNYNTKITKSQNLEITMCRRREWDRRRRSVTSPASMIRID</sequence>
<dbReference type="AlphaFoldDB" id="A0A6V7V2F2"/>
<dbReference type="Proteomes" id="UP000580250">
    <property type="component" value="Unassembled WGS sequence"/>
</dbReference>
<accession>A0A6V7V2F2</accession>
<organism evidence="1 2">
    <name type="scientific">Meloidogyne enterolobii</name>
    <name type="common">Root-knot nematode worm</name>
    <name type="synonym">Meloidogyne mayaguensis</name>
    <dbReference type="NCBI Taxonomy" id="390850"/>
    <lineage>
        <taxon>Eukaryota</taxon>
        <taxon>Metazoa</taxon>
        <taxon>Ecdysozoa</taxon>
        <taxon>Nematoda</taxon>
        <taxon>Chromadorea</taxon>
        <taxon>Rhabditida</taxon>
        <taxon>Tylenchina</taxon>
        <taxon>Tylenchomorpha</taxon>
        <taxon>Tylenchoidea</taxon>
        <taxon>Meloidogynidae</taxon>
        <taxon>Meloidogyninae</taxon>
        <taxon>Meloidogyne</taxon>
    </lineage>
</organism>
<comment type="caution">
    <text evidence="1">The sequence shown here is derived from an EMBL/GenBank/DDBJ whole genome shotgun (WGS) entry which is preliminary data.</text>
</comment>